<dbReference type="Proteomes" id="UP000005239">
    <property type="component" value="Unassembled WGS sequence"/>
</dbReference>
<protein>
    <submittedName>
        <fullName evidence="2">Uncharacterized protein</fullName>
    </submittedName>
</protein>
<evidence type="ECO:0000313" key="2">
    <source>
        <dbReference type="EnsemblMetazoa" id="PPA34260.1"/>
    </source>
</evidence>
<organism evidence="2 3">
    <name type="scientific">Pristionchus pacificus</name>
    <name type="common">Parasitic nematode worm</name>
    <dbReference type="NCBI Taxonomy" id="54126"/>
    <lineage>
        <taxon>Eukaryota</taxon>
        <taxon>Metazoa</taxon>
        <taxon>Ecdysozoa</taxon>
        <taxon>Nematoda</taxon>
        <taxon>Chromadorea</taxon>
        <taxon>Rhabditida</taxon>
        <taxon>Rhabditina</taxon>
        <taxon>Diplogasteromorpha</taxon>
        <taxon>Diplogasteroidea</taxon>
        <taxon>Neodiplogasteridae</taxon>
        <taxon>Pristionchus</taxon>
    </lineage>
</organism>
<proteinExistence type="predicted"/>
<evidence type="ECO:0000313" key="3">
    <source>
        <dbReference type="Proteomes" id="UP000005239"/>
    </source>
</evidence>
<sequence length="70" mass="7680">MGHSDGSGGETEAEFLVRSRFAVHIVTMGTSTKADDPARQKSYSLREESTRTTDPSHIQMQILLALNALM</sequence>
<dbReference type="EnsemblMetazoa" id="PPA34260.1">
    <property type="protein sequence ID" value="PPA34260.1"/>
    <property type="gene ID" value="WBGene00272629"/>
</dbReference>
<gene>
    <name evidence="2" type="primary">WBGene00272629</name>
</gene>
<feature type="region of interest" description="Disordered" evidence="1">
    <location>
        <begin position="31"/>
        <end position="54"/>
    </location>
</feature>
<keyword evidence="3" id="KW-1185">Reference proteome</keyword>
<accession>A0A8R1YUZ1</accession>
<evidence type="ECO:0000256" key="1">
    <source>
        <dbReference type="SAM" id="MobiDB-lite"/>
    </source>
</evidence>
<reference evidence="2" key="2">
    <citation type="submission" date="2022-06" db="UniProtKB">
        <authorList>
            <consortium name="EnsemblMetazoa"/>
        </authorList>
    </citation>
    <scope>IDENTIFICATION</scope>
    <source>
        <strain evidence="2">PS312</strain>
    </source>
</reference>
<accession>A0A454XR55</accession>
<reference evidence="3" key="1">
    <citation type="journal article" date="2008" name="Nat. Genet.">
        <title>The Pristionchus pacificus genome provides a unique perspective on nematode lifestyle and parasitism.</title>
        <authorList>
            <person name="Dieterich C."/>
            <person name="Clifton S.W."/>
            <person name="Schuster L.N."/>
            <person name="Chinwalla A."/>
            <person name="Delehaunty K."/>
            <person name="Dinkelacker I."/>
            <person name="Fulton L."/>
            <person name="Fulton R."/>
            <person name="Godfrey J."/>
            <person name="Minx P."/>
            <person name="Mitreva M."/>
            <person name="Roeseler W."/>
            <person name="Tian H."/>
            <person name="Witte H."/>
            <person name="Yang S.P."/>
            <person name="Wilson R.K."/>
            <person name="Sommer R.J."/>
        </authorList>
    </citation>
    <scope>NUCLEOTIDE SEQUENCE [LARGE SCALE GENOMIC DNA]</scope>
    <source>
        <strain evidence="3">PS312</strain>
    </source>
</reference>
<name>A0A454XR55_PRIPA</name>
<feature type="compositionally biased region" description="Basic and acidic residues" evidence="1">
    <location>
        <begin position="33"/>
        <end position="51"/>
    </location>
</feature>
<dbReference type="AlphaFoldDB" id="A0A454XR55"/>